<keyword evidence="1" id="KW-0732">Signal</keyword>
<evidence type="ECO:0000313" key="2">
    <source>
        <dbReference type="EMBL" id="RPA73920.1"/>
    </source>
</evidence>
<accession>A0A3N4HQ52</accession>
<name>A0A3N4HQ52_ASCIM</name>
<reference evidence="2 3" key="1">
    <citation type="journal article" date="2018" name="Nat. Ecol. Evol.">
        <title>Pezizomycetes genomes reveal the molecular basis of ectomycorrhizal truffle lifestyle.</title>
        <authorList>
            <person name="Murat C."/>
            <person name="Payen T."/>
            <person name="Noel B."/>
            <person name="Kuo A."/>
            <person name="Morin E."/>
            <person name="Chen J."/>
            <person name="Kohler A."/>
            <person name="Krizsan K."/>
            <person name="Balestrini R."/>
            <person name="Da Silva C."/>
            <person name="Montanini B."/>
            <person name="Hainaut M."/>
            <person name="Levati E."/>
            <person name="Barry K.W."/>
            <person name="Belfiori B."/>
            <person name="Cichocki N."/>
            <person name="Clum A."/>
            <person name="Dockter R.B."/>
            <person name="Fauchery L."/>
            <person name="Guy J."/>
            <person name="Iotti M."/>
            <person name="Le Tacon F."/>
            <person name="Lindquist E.A."/>
            <person name="Lipzen A."/>
            <person name="Malagnac F."/>
            <person name="Mello A."/>
            <person name="Molinier V."/>
            <person name="Miyauchi S."/>
            <person name="Poulain J."/>
            <person name="Riccioni C."/>
            <person name="Rubini A."/>
            <person name="Sitrit Y."/>
            <person name="Splivallo R."/>
            <person name="Traeger S."/>
            <person name="Wang M."/>
            <person name="Zifcakova L."/>
            <person name="Wipf D."/>
            <person name="Zambonelli A."/>
            <person name="Paolocci F."/>
            <person name="Nowrousian M."/>
            <person name="Ottonello S."/>
            <person name="Baldrian P."/>
            <person name="Spatafora J.W."/>
            <person name="Henrissat B."/>
            <person name="Nagy L.G."/>
            <person name="Aury J.M."/>
            <person name="Wincker P."/>
            <person name="Grigoriev I.V."/>
            <person name="Bonfante P."/>
            <person name="Martin F.M."/>
        </authorList>
    </citation>
    <scope>NUCLEOTIDE SEQUENCE [LARGE SCALE GENOMIC DNA]</scope>
    <source>
        <strain evidence="2 3">RN42</strain>
    </source>
</reference>
<organism evidence="2 3">
    <name type="scientific">Ascobolus immersus RN42</name>
    <dbReference type="NCBI Taxonomy" id="1160509"/>
    <lineage>
        <taxon>Eukaryota</taxon>
        <taxon>Fungi</taxon>
        <taxon>Dikarya</taxon>
        <taxon>Ascomycota</taxon>
        <taxon>Pezizomycotina</taxon>
        <taxon>Pezizomycetes</taxon>
        <taxon>Pezizales</taxon>
        <taxon>Ascobolaceae</taxon>
        <taxon>Ascobolus</taxon>
    </lineage>
</organism>
<protein>
    <submittedName>
        <fullName evidence="2">Uncharacterized protein</fullName>
    </submittedName>
</protein>
<dbReference type="AlphaFoldDB" id="A0A3N4HQ52"/>
<feature type="signal peptide" evidence="1">
    <location>
        <begin position="1"/>
        <end position="17"/>
    </location>
</feature>
<gene>
    <name evidence="2" type="ORF">BJ508DRAFT_418856</name>
</gene>
<keyword evidence="3" id="KW-1185">Reference proteome</keyword>
<sequence>MHFTTALFLGLIGLVAAAPSPLEARDITADTATYSRTFDIQTPAALTANNKSCSASATCNTNGVCSVTVTCQIK</sequence>
<evidence type="ECO:0000313" key="3">
    <source>
        <dbReference type="Proteomes" id="UP000275078"/>
    </source>
</evidence>
<feature type="chain" id="PRO_5018037788" evidence="1">
    <location>
        <begin position="18"/>
        <end position="74"/>
    </location>
</feature>
<dbReference type="Proteomes" id="UP000275078">
    <property type="component" value="Unassembled WGS sequence"/>
</dbReference>
<evidence type="ECO:0000256" key="1">
    <source>
        <dbReference type="SAM" id="SignalP"/>
    </source>
</evidence>
<proteinExistence type="predicted"/>
<dbReference type="EMBL" id="ML119807">
    <property type="protein sequence ID" value="RPA73920.1"/>
    <property type="molecule type" value="Genomic_DNA"/>
</dbReference>